<keyword evidence="8 12" id="KW-0067">ATP-binding</keyword>
<gene>
    <name evidence="12" type="primary">rbsK</name>
    <name evidence="15" type="ORF">ACFS27_16775</name>
</gene>
<comment type="subunit">
    <text evidence="12">Homodimer.</text>
</comment>
<dbReference type="InterPro" id="IPR011877">
    <property type="entry name" value="Ribokinase"/>
</dbReference>
<dbReference type="PROSITE" id="PS00584">
    <property type="entry name" value="PFKB_KINASES_2"/>
    <property type="match status" value="1"/>
</dbReference>
<feature type="binding site" evidence="12">
    <location>
        <position position="142"/>
    </location>
    <ligand>
        <name>substrate</name>
    </ligand>
</feature>
<feature type="binding site" evidence="12">
    <location>
        <position position="249"/>
    </location>
    <ligand>
        <name>K(+)</name>
        <dbReference type="ChEBI" id="CHEBI:29103"/>
    </ligand>
</feature>
<dbReference type="EMBL" id="JBHUOG010000002">
    <property type="protein sequence ID" value="MFD2795215.1"/>
    <property type="molecule type" value="Genomic_DNA"/>
</dbReference>
<evidence type="ECO:0000256" key="5">
    <source>
        <dbReference type="ARBA" id="ARBA00022723"/>
    </source>
</evidence>
<keyword evidence="4 12" id="KW-0808">Transferase</keyword>
<keyword evidence="5 12" id="KW-0479">Metal-binding</keyword>
<feature type="binding site" evidence="12">
    <location>
        <position position="251"/>
    </location>
    <ligand>
        <name>K(+)</name>
        <dbReference type="ChEBI" id="CHEBI:29103"/>
    </ligand>
</feature>
<comment type="similarity">
    <text evidence="12">Belongs to the carbohydrate kinase PfkB family. Ribokinase subfamily.</text>
</comment>
<keyword evidence="6 12" id="KW-0547">Nucleotide-binding</keyword>
<evidence type="ECO:0000256" key="8">
    <source>
        <dbReference type="ARBA" id="ARBA00022840"/>
    </source>
</evidence>
<dbReference type="InterPro" id="IPR011611">
    <property type="entry name" value="PfkB_dom"/>
</dbReference>
<feature type="active site" description="Proton acceptor" evidence="12">
    <location>
        <position position="255"/>
    </location>
</feature>
<evidence type="ECO:0000313" key="15">
    <source>
        <dbReference type="EMBL" id="MFD2795215.1"/>
    </source>
</evidence>
<dbReference type="Gene3D" id="3.40.1190.20">
    <property type="match status" value="1"/>
</dbReference>
<evidence type="ECO:0000256" key="1">
    <source>
        <dbReference type="ARBA" id="ARBA00005380"/>
    </source>
</evidence>
<protein>
    <recommendedName>
        <fullName evidence="3 12">Ribokinase</fullName>
        <shortName evidence="12">RK</shortName>
        <ecNumber evidence="2 12">2.7.1.15</ecNumber>
    </recommendedName>
</protein>
<dbReference type="InterPro" id="IPR002139">
    <property type="entry name" value="Ribo/fructo_kinase"/>
</dbReference>
<dbReference type="GO" id="GO:0016301">
    <property type="term" value="F:kinase activity"/>
    <property type="evidence" value="ECO:0007669"/>
    <property type="project" value="UniProtKB-KW"/>
</dbReference>
<comment type="caution">
    <text evidence="15">The sequence shown here is derived from an EMBL/GenBank/DDBJ whole genome shotgun (WGS) entry which is preliminary data.</text>
</comment>
<dbReference type="InterPro" id="IPR029056">
    <property type="entry name" value="Ribokinase-like"/>
</dbReference>
<comment type="function">
    <text evidence="12">Catalyzes the phosphorylation of ribose at O-5 in a reaction requiring ATP and magnesium. The resulting D-ribose-5-phosphate can then be used either for sythesis of nucleotides, histidine, and tryptophan, or as a component of the pentose phosphate pathway.</text>
</comment>
<dbReference type="HAMAP" id="MF_01987">
    <property type="entry name" value="Ribokinase"/>
    <property type="match status" value="1"/>
</dbReference>
<evidence type="ECO:0000256" key="4">
    <source>
        <dbReference type="ARBA" id="ARBA00022679"/>
    </source>
</evidence>
<comment type="catalytic activity">
    <reaction evidence="12">
        <text>D-ribose + ATP = D-ribose 5-phosphate + ADP + H(+)</text>
        <dbReference type="Rhea" id="RHEA:13697"/>
        <dbReference type="ChEBI" id="CHEBI:15378"/>
        <dbReference type="ChEBI" id="CHEBI:30616"/>
        <dbReference type="ChEBI" id="CHEBI:47013"/>
        <dbReference type="ChEBI" id="CHEBI:78346"/>
        <dbReference type="ChEBI" id="CHEBI:456216"/>
        <dbReference type="EC" id="2.7.1.15"/>
    </reaction>
</comment>
<feature type="binding site" evidence="12">
    <location>
        <begin position="254"/>
        <end position="255"/>
    </location>
    <ligand>
        <name>ATP</name>
        <dbReference type="ChEBI" id="CHEBI:30616"/>
    </ligand>
</feature>
<evidence type="ECO:0000256" key="13">
    <source>
        <dbReference type="SAM" id="MobiDB-lite"/>
    </source>
</evidence>
<feature type="domain" description="Carbohydrate kinase PfkB" evidence="14">
    <location>
        <begin position="7"/>
        <end position="295"/>
    </location>
</feature>
<keyword evidence="11 12" id="KW-0119">Carbohydrate metabolism</keyword>
<feature type="binding site" evidence="12">
    <location>
        <position position="290"/>
    </location>
    <ligand>
        <name>K(+)</name>
        <dbReference type="ChEBI" id="CHEBI:29103"/>
    </ligand>
</feature>
<dbReference type="Proteomes" id="UP001597479">
    <property type="component" value="Unassembled WGS sequence"/>
</dbReference>
<evidence type="ECO:0000256" key="10">
    <source>
        <dbReference type="ARBA" id="ARBA00022958"/>
    </source>
</evidence>
<feature type="binding site" evidence="12">
    <location>
        <position position="186"/>
    </location>
    <ligand>
        <name>ATP</name>
        <dbReference type="ChEBI" id="CHEBI:30616"/>
    </ligand>
</feature>
<dbReference type="InterPro" id="IPR002173">
    <property type="entry name" value="Carboh/pur_kinase_PfkB_CS"/>
</dbReference>
<dbReference type="RefSeq" id="WP_377185079.1">
    <property type="nucleotide sequence ID" value="NZ_JBHUOG010000002.1"/>
</dbReference>
<comment type="subcellular location">
    <subcellularLocation>
        <location evidence="12">Cytoplasm</location>
    </subcellularLocation>
</comment>
<evidence type="ECO:0000256" key="7">
    <source>
        <dbReference type="ARBA" id="ARBA00022777"/>
    </source>
</evidence>
<name>A0ABW5VXC6_9MICO</name>
<keyword evidence="9 12" id="KW-0460">Magnesium</keyword>
<evidence type="ECO:0000256" key="6">
    <source>
        <dbReference type="ARBA" id="ARBA00022741"/>
    </source>
</evidence>
<evidence type="ECO:0000256" key="11">
    <source>
        <dbReference type="ARBA" id="ARBA00023277"/>
    </source>
</evidence>
<evidence type="ECO:0000259" key="14">
    <source>
        <dbReference type="Pfam" id="PF00294"/>
    </source>
</evidence>
<dbReference type="EC" id="2.7.1.15" evidence="2 12"/>
<keyword evidence="10 12" id="KW-0630">Potassium</keyword>
<evidence type="ECO:0000256" key="3">
    <source>
        <dbReference type="ARBA" id="ARBA00016943"/>
    </source>
</evidence>
<reference evidence="16" key="1">
    <citation type="journal article" date="2019" name="Int. J. Syst. Evol. Microbiol.">
        <title>The Global Catalogue of Microorganisms (GCM) 10K type strain sequencing project: providing services to taxonomists for standard genome sequencing and annotation.</title>
        <authorList>
            <consortium name="The Broad Institute Genomics Platform"/>
            <consortium name="The Broad Institute Genome Sequencing Center for Infectious Disease"/>
            <person name="Wu L."/>
            <person name="Ma J."/>
        </authorList>
    </citation>
    <scope>NUCLEOTIDE SEQUENCE [LARGE SCALE GENOMIC DNA]</scope>
    <source>
        <strain evidence="16">CCM 7044</strain>
    </source>
</reference>
<dbReference type="PANTHER" id="PTHR10584">
    <property type="entry name" value="SUGAR KINASE"/>
    <property type="match status" value="1"/>
</dbReference>
<evidence type="ECO:0000256" key="12">
    <source>
        <dbReference type="HAMAP-Rule" id="MF_01987"/>
    </source>
</evidence>
<dbReference type="SUPFAM" id="SSF53613">
    <property type="entry name" value="Ribokinase-like"/>
    <property type="match status" value="1"/>
</dbReference>
<comment type="similarity">
    <text evidence="1">Belongs to the carbohydrate kinase pfkB family.</text>
</comment>
<keyword evidence="7 12" id="KW-0418">Kinase</keyword>
<feature type="binding site" evidence="12">
    <location>
        <begin position="222"/>
        <end position="227"/>
    </location>
    <ligand>
        <name>ATP</name>
        <dbReference type="ChEBI" id="CHEBI:30616"/>
    </ligand>
</feature>
<evidence type="ECO:0000313" key="16">
    <source>
        <dbReference type="Proteomes" id="UP001597479"/>
    </source>
</evidence>
<keyword evidence="16" id="KW-1185">Reference proteome</keyword>
<dbReference type="PANTHER" id="PTHR10584:SF166">
    <property type="entry name" value="RIBOKINASE"/>
    <property type="match status" value="1"/>
</dbReference>
<feature type="binding site" evidence="12">
    <location>
        <position position="288"/>
    </location>
    <ligand>
        <name>K(+)</name>
        <dbReference type="ChEBI" id="CHEBI:29103"/>
    </ligand>
</feature>
<evidence type="ECO:0000256" key="9">
    <source>
        <dbReference type="ARBA" id="ARBA00022842"/>
    </source>
</evidence>
<evidence type="ECO:0000256" key="2">
    <source>
        <dbReference type="ARBA" id="ARBA00012035"/>
    </source>
</evidence>
<sequence length="312" mass="31479">MSDRPVILVFGAINHDEVARVPRHPMPGETVVTGSIEFFQGGKGANQAYAAANAGGSRVSVQMVGAVGDDAAGQAAVDSLAAAGVDTTLVKQVIDRPTGRAYITVSDDGQNTIVVGLGANAYVSPSNLVLAQRPDVAVAQTELGSAAVEALCAFAVEVGARLIINDGPAVPLSVAALRAADPLVVNQHEALDLMGLDTWEGEQAALAAELRARHDVRSVIITLGSEGSVVADAHGARAHPPVAARRVVDTTGAGDTFVGALSVGLALGEDIDSAVALASAAAARSVEWKGARAPLAPPAGGRRARQAGLPAH</sequence>
<feature type="binding site" evidence="12">
    <location>
        <position position="255"/>
    </location>
    <ligand>
        <name>substrate</name>
    </ligand>
</feature>
<comment type="cofactor">
    <cofactor evidence="12">
        <name>Mg(2+)</name>
        <dbReference type="ChEBI" id="CHEBI:18420"/>
    </cofactor>
    <text evidence="12">Requires a divalent cation, most likely magnesium in vivo, as an electrophilic catalyst to aid phosphoryl group transfer. It is the chelate of the metal and the nucleotide that is the actual substrate.</text>
</comment>
<keyword evidence="12" id="KW-0963">Cytoplasm</keyword>
<feature type="binding site" evidence="12">
    <location>
        <begin position="14"/>
        <end position="16"/>
    </location>
    <ligand>
        <name>substrate</name>
    </ligand>
</feature>
<dbReference type="Pfam" id="PF00294">
    <property type="entry name" value="PfkB"/>
    <property type="match status" value="1"/>
</dbReference>
<feature type="binding site" evidence="12">
    <location>
        <begin position="42"/>
        <end position="46"/>
    </location>
    <ligand>
        <name>substrate</name>
    </ligand>
</feature>
<accession>A0ABW5VXC6</accession>
<organism evidence="15 16">
    <name type="scientific">Promicromonospora vindobonensis</name>
    <dbReference type="NCBI Taxonomy" id="195748"/>
    <lineage>
        <taxon>Bacteria</taxon>
        <taxon>Bacillati</taxon>
        <taxon>Actinomycetota</taxon>
        <taxon>Actinomycetes</taxon>
        <taxon>Micrococcales</taxon>
        <taxon>Promicromonosporaceae</taxon>
        <taxon>Promicromonospora</taxon>
    </lineage>
</organism>
<feature type="region of interest" description="Disordered" evidence="13">
    <location>
        <begin position="292"/>
        <end position="312"/>
    </location>
</feature>
<feature type="binding site" evidence="12">
    <location>
        <position position="285"/>
    </location>
    <ligand>
        <name>K(+)</name>
        <dbReference type="ChEBI" id="CHEBI:29103"/>
    </ligand>
</feature>
<proteinExistence type="inferred from homology"/>
<comment type="pathway">
    <text evidence="12">Carbohydrate metabolism; D-ribose degradation; D-ribose 5-phosphate from beta-D-ribopyranose: step 2/2.</text>
</comment>
<comment type="caution">
    <text evidence="12">Lacks conserved residue(s) required for the propagation of feature annotation.</text>
</comment>
<comment type="activity regulation">
    <text evidence="12">Activated by a monovalent cation that binds near, but not in, the active site. The most likely occupant of the site in vivo is potassium. Ion binding induces a conformational change that may alter substrate affinity.</text>
</comment>
<dbReference type="PRINTS" id="PR00990">
    <property type="entry name" value="RIBOKINASE"/>
</dbReference>